<dbReference type="PANTHER" id="PTHR43103">
    <property type="entry name" value="NUCLEOSIDE-DIPHOSPHATE-SUGAR EPIMERASE"/>
    <property type="match status" value="1"/>
</dbReference>
<keyword evidence="2" id="KW-0119">Carbohydrate metabolism</keyword>
<proteinExistence type="predicted"/>
<sequence>MNVLVTGGNGFVGRELVRRLLAAERVLPGQPPLTRLTVLDMSADGLPDDARLQVVTGSIADSAVLDAALREAPQLVFHLASLPGGAAERNYELGLQVNLQATLALFERLCQQGNCPRVVFTSTIAVYGSPLPALVDDASPLRPGLSYGAHKLMGEILLGDYSRRGWLDGCSVRLPGIVARPPAPSGLLSAFMSDVFWKLAAGEPFTCPVSAQAVAWWMSVGCCVDNLLHAARLAPDLLQQRREFTLPVLRLSMAQLVDGLAEVYGADRRALVSYRPDQQLEAAFGCYPPLDARAAESIGFRHDGDIGRLIHNATAAGTST</sequence>
<dbReference type="Proteomes" id="UP001595741">
    <property type="component" value="Unassembled WGS sequence"/>
</dbReference>
<gene>
    <name evidence="4" type="ORF">ACFOLG_03550</name>
</gene>
<feature type="domain" description="NAD-dependent epimerase/dehydratase" evidence="3">
    <location>
        <begin position="3"/>
        <end position="208"/>
    </location>
</feature>
<reference evidence="5" key="1">
    <citation type="journal article" date="2019" name="Int. J. Syst. Evol. Microbiol.">
        <title>The Global Catalogue of Microorganisms (GCM) 10K type strain sequencing project: providing services to taxonomists for standard genome sequencing and annotation.</title>
        <authorList>
            <consortium name="The Broad Institute Genomics Platform"/>
            <consortium name="The Broad Institute Genome Sequencing Center for Infectious Disease"/>
            <person name="Wu L."/>
            <person name="Ma J."/>
        </authorList>
    </citation>
    <scope>NUCLEOTIDE SEQUENCE [LARGE SCALE GENOMIC DNA]</scope>
    <source>
        <strain evidence="5">KCTC 42742</strain>
    </source>
</reference>
<evidence type="ECO:0000256" key="1">
    <source>
        <dbReference type="ARBA" id="ARBA00022857"/>
    </source>
</evidence>
<protein>
    <submittedName>
        <fullName evidence="4">NAD-dependent epimerase/dehydratase family protein</fullName>
    </submittedName>
</protein>
<dbReference type="EMBL" id="JBHRXN010000009">
    <property type="protein sequence ID" value="MFC3531249.1"/>
    <property type="molecule type" value="Genomic_DNA"/>
</dbReference>
<dbReference type="PANTHER" id="PTHR43103:SF3">
    <property type="entry name" value="ADP-L-GLYCERO-D-MANNO-HEPTOSE-6-EPIMERASE"/>
    <property type="match status" value="1"/>
</dbReference>
<organism evidence="4 5">
    <name type="scientific">Vogesella facilis</name>
    <dbReference type="NCBI Taxonomy" id="1655232"/>
    <lineage>
        <taxon>Bacteria</taxon>
        <taxon>Pseudomonadati</taxon>
        <taxon>Pseudomonadota</taxon>
        <taxon>Betaproteobacteria</taxon>
        <taxon>Neisseriales</taxon>
        <taxon>Chromobacteriaceae</taxon>
        <taxon>Vogesella</taxon>
    </lineage>
</organism>
<dbReference type="InterPro" id="IPR001509">
    <property type="entry name" value="Epimerase_deHydtase"/>
</dbReference>
<evidence type="ECO:0000259" key="3">
    <source>
        <dbReference type="Pfam" id="PF01370"/>
    </source>
</evidence>
<dbReference type="RefSeq" id="WP_386088432.1">
    <property type="nucleotide sequence ID" value="NZ_JBHRXN010000009.1"/>
</dbReference>
<evidence type="ECO:0000256" key="2">
    <source>
        <dbReference type="ARBA" id="ARBA00023277"/>
    </source>
</evidence>
<accession>A0ABV7RA69</accession>
<dbReference type="SUPFAM" id="SSF51735">
    <property type="entry name" value="NAD(P)-binding Rossmann-fold domains"/>
    <property type="match status" value="1"/>
</dbReference>
<name>A0ABV7RA69_9NEIS</name>
<comment type="caution">
    <text evidence="4">The sequence shown here is derived from an EMBL/GenBank/DDBJ whole genome shotgun (WGS) entry which is preliminary data.</text>
</comment>
<dbReference type="Pfam" id="PF01370">
    <property type="entry name" value="Epimerase"/>
    <property type="match status" value="1"/>
</dbReference>
<dbReference type="Gene3D" id="3.90.25.10">
    <property type="entry name" value="UDP-galactose 4-epimerase, domain 1"/>
    <property type="match status" value="1"/>
</dbReference>
<keyword evidence="1" id="KW-0521">NADP</keyword>
<keyword evidence="5" id="KW-1185">Reference proteome</keyword>
<dbReference type="InterPro" id="IPR036291">
    <property type="entry name" value="NAD(P)-bd_dom_sf"/>
</dbReference>
<dbReference type="Gene3D" id="3.40.50.720">
    <property type="entry name" value="NAD(P)-binding Rossmann-like Domain"/>
    <property type="match status" value="1"/>
</dbReference>
<evidence type="ECO:0000313" key="5">
    <source>
        <dbReference type="Proteomes" id="UP001595741"/>
    </source>
</evidence>
<evidence type="ECO:0000313" key="4">
    <source>
        <dbReference type="EMBL" id="MFC3531249.1"/>
    </source>
</evidence>